<dbReference type="SMART" id="SM00347">
    <property type="entry name" value="HTH_MARR"/>
    <property type="match status" value="1"/>
</dbReference>
<dbReference type="RefSeq" id="WP_010619499.1">
    <property type="nucleotide sequence ID" value="NZ_PUFO01000107.1"/>
</dbReference>
<dbReference type="PANTHER" id="PTHR42756:SF1">
    <property type="entry name" value="TRANSCRIPTIONAL REPRESSOR OF EMRAB OPERON"/>
    <property type="match status" value="1"/>
</dbReference>
<gene>
    <name evidence="5" type="ORF">C5L31_001855</name>
</gene>
<keyword evidence="2" id="KW-0238">DNA-binding</keyword>
<dbReference type="PRINTS" id="PR00598">
    <property type="entry name" value="HTHMARR"/>
</dbReference>
<keyword evidence="6" id="KW-1185">Reference proteome</keyword>
<sequence>MQESRDNSIHKWLIIAGRQVSQRLDQQLALIGLSASNYFYILKIHDNPGLTQKTLGEREFIDASNVTRAVKQLIDQDLIERRPNPQDKRAYQLALTEKGTAIYPKIFQILDAEEKQLAAVVSEQDFDQQKFIDAMRSISDTRK</sequence>
<name>A0A4R5ND70_9LACO</name>
<evidence type="ECO:0000313" key="6">
    <source>
        <dbReference type="Proteomes" id="UP000294854"/>
    </source>
</evidence>
<evidence type="ECO:0000313" key="5">
    <source>
        <dbReference type="EMBL" id="TDG71168.1"/>
    </source>
</evidence>
<dbReference type="EMBL" id="PUFO01000107">
    <property type="protein sequence ID" value="TDG71168.1"/>
    <property type="molecule type" value="Genomic_DNA"/>
</dbReference>
<dbReference type="STRING" id="1122149.FD44_GL000470"/>
<dbReference type="SUPFAM" id="SSF46785">
    <property type="entry name" value="Winged helix' DNA-binding domain"/>
    <property type="match status" value="1"/>
</dbReference>
<keyword evidence="3" id="KW-0804">Transcription</keyword>
<dbReference type="InterPro" id="IPR036390">
    <property type="entry name" value="WH_DNA-bd_sf"/>
</dbReference>
<keyword evidence="1" id="KW-0805">Transcription regulation</keyword>
<reference evidence="5 6" key="1">
    <citation type="journal article" date="2019" name="Appl. Microbiol. Biotechnol.">
        <title>Uncovering carbohydrate metabolism through a genotype-phenotype association study of 56 lactic acid bacteria genomes.</title>
        <authorList>
            <person name="Buron-Moles G."/>
            <person name="Chailyan A."/>
            <person name="Dolejs I."/>
            <person name="Forster J."/>
            <person name="Miks M.H."/>
        </authorList>
    </citation>
    <scope>NUCLEOTIDE SEQUENCE [LARGE SCALE GENOMIC DNA]</scope>
    <source>
        <strain evidence="5 6">ATCC 49373</strain>
    </source>
</reference>
<dbReference type="AlphaFoldDB" id="A0A4R5ND70"/>
<dbReference type="Proteomes" id="UP000294854">
    <property type="component" value="Unassembled WGS sequence"/>
</dbReference>
<dbReference type="InterPro" id="IPR000835">
    <property type="entry name" value="HTH_MarR-typ"/>
</dbReference>
<evidence type="ECO:0000256" key="2">
    <source>
        <dbReference type="ARBA" id="ARBA00023125"/>
    </source>
</evidence>
<dbReference type="Gene3D" id="1.10.10.10">
    <property type="entry name" value="Winged helix-like DNA-binding domain superfamily/Winged helix DNA-binding domain"/>
    <property type="match status" value="1"/>
</dbReference>
<protein>
    <recommendedName>
        <fullName evidence="4">HTH marR-type domain-containing protein</fullName>
    </recommendedName>
</protein>
<feature type="domain" description="HTH marR-type" evidence="4">
    <location>
        <begin position="6"/>
        <end position="140"/>
    </location>
</feature>
<dbReference type="PROSITE" id="PS50995">
    <property type="entry name" value="HTH_MARR_2"/>
    <property type="match status" value="1"/>
</dbReference>
<dbReference type="PROSITE" id="PS01117">
    <property type="entry name" value="HTH_MARR_1"/>
    <property type="match status" value="1"/>
</dbReference>
<dbReference type="GO" id="GO:0003677">
    <property type="term" value="F:DNA binding"/>
    <property type="evidence" value="ECO:0007669"/>
    <property type="project" value="UniProtKB-KW"/>
</dbReference>
<evidence type="ECO:0000259" key="4">
    <source>
        <dbReference type="PROSITE" id="PS50995"/>
    </source>
</evidence>
<dbReference type="InterPro" id="IPR023187">
    <property type="entry name" value="Tscrpt_reg_MarR-type_CS"/>
</dbReference>
<comment type="caution">
    <text evidence="5">The sequence shown here is derived from an EMBL/GenBank/DDBJ whole genome shotgun (WGS) entry which is preliminary data.</text>
</comment>
<dbReference type="PANTHER" id="PTHR42756">
    <property type="entry name" value="TRANSCRIPTIONAL REGULATOR, MARR"/>
    <property type="match status" value="1"/>
</dbReference>
<dbReference type="Pfam" id="PF01047">
    <property type="entry name" value="MarR"/>
    <property type="match status" value="1"/>
</dbReference>
<accession>A0A4R5ND70</accession>
<organism evidence="5 6">
    <name type="scientific">Secundilactobacillus malefermentans</name>
    <dbReference type="NCBI Taxonomy" id="176292"/>
    <lineage>
        <taxon>Bacteria</taxon>
        <taxon>Bacillati</taxon>
        <taxon>Bacillota</taxon>
        <taxon>Bacilli</taxon>
        <taxon>Lactobacillales</taxon>
        <taxon>Lactobacillaceae</taxon>
        <taxon>Secundilactobacillus</taxon>
    </lineage>
</organism>
<dbReference type="InterPro" id="IPR036388">
    <property type="entry name" value="WH-like_DNA-bd_sf"/>
</dbReference>
<proteinExistence type="predicted"/>
<dbReference type="OrthoDB" id="6462103at2"/>
<evidence type="ECO:0000256" key="1">
    <source>
        <dbReference type="ARBA" id="ARBA00023015"/>
    </source>
</evidence>
<dbReference type="GO" id="GO:0003700">
    <property type="term" value="F:DNA-binding transcription factor activity"/>
    <property type="evidence" value="ECO:0007669"/>
    <property type="project" value="InterPro"/>
</dbReference>
<evidence type="ECO:0000256" key="3">
    <source>
        <dbReference type="ARBA" id="ARBA00023163"/>
    </source>
</evidence>